<evidence type="ECO:0000256" key="17">
    <source>
        <dbReference type="SAM" id="SignalP"/>
    </source>
</evidence>
<keyword evidence="10 15" id="KW-0408">Iron</keyword>
<feature type="signal peptide" evidence="17">
    <location>
        <begin position="1"/>
        <end position="17"/>
    </location>
</feature>
<keyword evidence="20" id="KW-1185">Reference proteome</keyword>
<evidence type="ECO:0000313" key="19">
    <source>
        <dbReference type="EMBL" id="GAB1314814.1"/>
    </source>
</evidence>
<dbReference type="PANTHER" id="PTHR37928">
    <property type="entry name" value="CFEM DOMAIN PROTEIN (AFU_ORTHOLOGUE AFUA_6G14090)"/>
    <property type="match status" value="1"/>
</dbReference>
<feature type="binding site" description="axial binding residue" evidence="15">
    <location>
        <position position="45"/>
    </location>
    <ligand>
        <name>heme</name>
        <dbReference type="ChEBI" id="CHEBI:30413"/>
    </ligand>
    <ligandPart>
        <name>Fe</name>
        <dbReference type="ChEBI" id="CHEBI:18248"/>
    </ligandPart>
</feature>
<protein>
    <submittedName>
        <fullName evidence="19">Hemoglobin and hemoglobin-haptoglobin-binding protein-like protein</fullName>
    </submittedName>
</protein>
<feature type="compositionally biased region" description="Polar residues" evidence="16">
    <location>
        <begin position="140"/>
        <end position="158"/>
    </location>
</feature>
<dbReference type="PROSITE" id="PS52012">
    <property type="entry name" value="CFEM"/>
    <property type="match status" value="1"/>
</dbReference>
<evidence type="ECO:0000256" key="2">
    <source>
        <dbReference type="ARBA" id="ARBA00004613"/>
    </source>
</evidence>
<name>A0ABQ0GAN9_9PEZI</name>
<evidence type="ECO:0000313" key="20">
    <source>
        <dbReference type="Proteomes" id="UP001628179"/>
    </source>
</evidence>
<organism evidence="19 20">
    <name type="scientific">Madurella fahalii</name>
    <dbReference type="NCBI Taxonomy" id="1157608"/>
    <lineage>
        <taxon>Eukaryota</taxon>
        <taxon>Fungi</taxon>
        <taxon>Dikarya</taxon>
        <taxon>Ascomycota</taxon>
        <taxon>Pezizomycotina</taxon>
        <taxon>Sordariomycetes</taxon>
        <taxon>Sordariomycetidae</taxon>
        <taxon>Sordariales</taxon>
        <taxon>Sordariales incertae sedis</taxon>
        <taxon>Madurella</taxon>
    </lineage>
</organism>
<keyword evidence="7" id="KW-0336">GPI-anchor</keyword>
<dbReference type="GeneID" id="98175767"/>
<evidence type="ECO:0000256" key="3">
    <source>
        <dbReference type="ARBA" id="ARBA00010031"/>
    </source>
</evidence>
<evidence type="ECO:0000256" key="6">
    <source>
        <dbReference type="ARBA" id="ARBA00022617"/>
    </source>
</evidence>
<evidence type="ECO:0000256" key="15">
    <source>
        <dbReference type="PROSITE-ProRule" id="PRU01356"/>
    </source>
</evidence>
<evidence type="ECO:0000256" key="12">
    <source>
        <dbReference type="ARBA" id="ARBA00023157"/>
    </source>
</evidence>
<comment type="similarity">
    <text evidence="3">Belongs to the RBT5 family.</text>
</comment>
<dbReference type="EMBL" id="BAAFSV010000002">
    <property type="protein sequence ID" value="GAB1314814.1"/>
    <property type="molecule type" value="Genomic_DNA"/>
</dbReference>
<feature type="domain" description="CFEM" evidence="18">
    <location>
        <begin position="1"/>
        <end position="112"/>
    </location>
</feature>
<keyword evidence="5" id="KW-0964">Secreted</keyword>
<sequence length="183" mass="18210">MKYTTVLAAGLAAVASAQDIGLFPQCALQCIMTAISTGTPCDLTDFACVCENREELTTAATPCVIEECGEDVAQNEVLPATEEFCSQVGGGDEGGDDTTTITDTLTVTSTSTATEEETSTPTGGDDETSTSSPGSIVTPAPTSTNNGTMPPPATTSEPVTGGAAVAGYIGSLGMLALGAIAAL</sequence>
<evidence type="ECO:0000256" key="11">
    <source>
        <dbReference type="ARBA" id="ARBA00023136"/>
    </source>
</evidence>
<feature type="compositionally biased region" description="Low complexity" evidence="16">
    <location>
        <begin position="97"/>
        <end position="113"/>
    </location>
</feature>
<feature type="disulfide bond" evidence="15">
    <location>
        <begin position="41"/>
        <end position="48"/>
    </location>
</feature>
<evidence type="ECO:0000256" key="4">
    <source>
        <dbReference type="ARBA" id="ARBA00022475"/>
    </source>
</evidence>
<keyword evidence="14" id="KW-0449">Lipoprotein</keyword>
<feature type="chain" id="PRO_5046218754" evidence="17">
    <location>
        <begin position="18"/>
        <end position="183"/>
    </location>
</feature>
<dbReference type="InterPro" id="IPR051735">
    <property type="entry name" value="CFEM_domain"/>
</dbReference>
<comment type="caution">
    <text evidence="19">The sequence shown here is derived from an EMBL/GenBank/DDBJ whole genome shotgun (WGS) entry which is preliminary data.</text>
</comment>
<evidence type="ECO:0000256" key="8">
    <source>
        <dbReference type="ARBA" id="ARBA00022723"/>
    </source>
</evidence>
<keyword evidence="13" id="KW-0325">Glycoprotein</keyword>
<keyword evidence="4" id="KW-1003">Cell membrane</keyword>
<dbReference type="RefSeq" id="XP_070916545.1">
    <property type="nucleotide sequence ID" value="XM_071060444.1"/>
</dbReference>
<evidence type="ECO:0000256" key="16">
    <source>
        <dbReference type="SAM" id="MobiDB-lite"/>
    </source>
</evidence>
<keyword evidence="11" id="KW-0472">Membrane</keyword>
<evidence type="ECO:0000256" key="1">
    <source>
        <dbReference type="ARBA" id="ARBA00004609"/>
    </source>
</evidence>
<dbReference type="SMART" id="SM00747">
    <property type="entry name" value="CFEM"/>
    <property type="match status" value="1"/>
</dbReference>
<proteinExistence type="inferred from homology"/>
<keyword evidence="9 17" id="KW-0732">Signal</keyword>
<dbReference type="Pfam" id="PF05730">
    <property type="entry name" value="CFEM"/>
    <property type="match status" value="1"/>
</dbReference>
<evidence type="ECO:0000256" key="9">
    <source>
        <dbReference type="ARBA" id="ARBA00022729"/>
    </source>
</evidence>
<evidence type="ECO:0000256" key="13">
    <source>
        <dbReference type="ARBA" id="ARBA00023180"/>
    </source>
</evidence>
<gene>
    <name evidence="19" type="ORF">MFIFM68171_05024</name>
</gene>
<evidence type="ECO:0000259" key="18">
    <source>
        <dbReference type="PROSITE" id="PS52012"/>
    </source>
</evidence>
<keyword evidence="8 15" id="KW-0479">Metal-binding</keyword>
<feature type="compositionally biased region" description="Acidic residues" evidence="16">
    <location>
        <begin position="114"/>
        <end position="128"/>
    </location>
</feature>
<keyword evidence="6 15" id="KW-0349">Heme</keyword>
<feature type="region of interest" description="Disordered" evidence="16">
    <location>
        <begin position="86"/>
        <end position="158"/>
    </location>
</feature>
<comment type="subcellular location">
    <subcellularLocation>
        <location evidence="1">Cell membrane</location>
        <topology evidence="1">Lipid-anchor</topology>
        <topology evidence="1">GPI-anchor</topology>
    </subcellularLocation>
    <subcellularLocation>
        <location evidence="2">Secreted</location>
    </subcellularLocation>
</comment>
<evidence type="ECO:0000256" key="14">
    <source>
        <dbReference type="ARBA" id="ARBA00023288"/>
    </source>
</evidence>
<evidence type="ECO:0000256" key="5">
    <source>
        <dbReference type="ARBA" id="ARBA00022525"/>
    </source>
</evidence>
<comment type="caution">
    <text evidence="15">Lacks conserved residue(s) required for the propagation of feature annotation.</text>
</comment>
<reference evidence="19 20" key="1">
    <citation type="submission" date="2024-09" db="EMBL/GenBank/DDBJ databases">
        <title>Itraconazole resistance in Madurella fahalii resulting from another homologue of gene encoding cytochrome P450 14-alpha sterol demethylase (CYP51).</title>
        <authorList>
            <person name="Yoshioka I."/>
            <person name="Fahal A.H."/>
            <person name="Kaneko S."/>
            <person name="Yaguchi T."/>
        </authorList>
    </citation>
    <scope>NUCLEOTIDE SEQUENCE [LARGE SCALE GENOMIC DNA]</scope>
    <source>
        <strain evidence="19 20">IFM 68171</strain>
    </source>
</reference>
<evidence type="ECO:0000256" key="7">
    <source>
        <dbReference type="ARBA" id="ARBA00022622"/>
    </source>
</evidence>
<dbReference type="PANTHER" id="PTHR37928:SF2">
    <property type="entry name" value="GPI ANCHORED CFEM DOMAIN PROTEIN (AFU_ORTHOLOGUE AFUA_6G10580)"/>
    <property type="match status" value="1"/>
</dbReference>
<keyword evidence="12 15" id="KW-1015">Disulfide bond</keyword>
<evidence type="ECO:0000256" key="10">
    <source>
        <dbReference type="ARBA" id="ARBA00023004"/>
    </source>
</evidence>
<accession>A0ABQ0GAN9</accession>
<dbReference type="Proteomes" id="UP001628179">
    <property type="component" value="Unassembled WGS sequence"/>
</dbReference>
<dbReference type="InterPro" id="IPR008427">
    <property type="entry name" value="Extracellular_membr_CFEM_dom"/>
</dbReference>